<dbReference type="AlphaFoldDB" id="A0A1D3K7E8"/>
<name>A0A1D3K7E8_PSEVE</name>
<dbReference type="Gene3D" id="3.40.50.180">
    <property type="entry name" value="Methylesterase CheB, C-terminal domain"/>
    <property type="match status" value="1"/>
</dbReference>
<dbReference type="EMBL" id="LT599584">
    <property type="protein sequence ID" value="SBW84263.1"/>
    <property type="molecule type" value="Genomic_DNA"/>
</dbReference>
<feature type="domain" description="CheB-type methylesterase" evidence="5">
    <location>
        <begin position="129"/>
        <end position="290"/>
    </location>
</feature>
<evidence type="ECO:0000256" key="1">
    <source>
        <dbReference type="ARBA" id="ARBA00022801"/>
    </source>
</evidence>
<evidence type="ECO:0000256" key="2">
    <source>
        <dbReference type="ARBA" id="ARBA00039140"/>
    </source>
</evidence>
<organism evidence="6 7">
    <name type="scientific">Pseudomonas veronii 1YdBTEX2</name>
    <dbReference type="NCBI Taxonomy" id="1295141"/>
    <lineage>
        <taxon>Bacteria</taxon>
        <taxon>Pseudomonadati</taxon>
        <taxon>Pseudomonadota</taxon>
        <taxon>Gammaproteobacteria</taxon>
        <taxon>Pseudomonadales</taxon>
        <taxon>Pseudomonadaceae</taxon>
        <taxon>Pseudomonas</taxon>
    </lineage>
</organism>
<dbReference type="InterPro" id="IPR035909">
    <property type="entry name" value="CheB_C"/>
</dbReference>
<evidence type="ECO:0000256" key="3">
    <source>
        <dbReference type="ARBA" id="ARBA00048267"/>
    </source>
</evidence>
<gene>
    <name evidence="6" type="ORF">PVE_R2G0234</name>
</gene>
<protein>
    <recommendedName>
        <fullName evidence="2">protein-glutamate methylesterase</fullName>
        <ecNumber evidence="2">3.1.1.61</ecNumber>
    </recommendedName>
</protein>
<dbReference type="PROSITE" id="PS50122">
    <property type="entry name" value="CHEB"/>
    <property type="match status" value="1"/>
</dbReference>
<accession>A0A1D3K7E8</accession>
<dbReference type="GO" id="GO:0006935">
    <property type="term" value="P:chemotaxis"/>
    <property type="evidence" value="ECO:0007669"/>
    <property type="project" value="InterPro"/>
</dbReference>
<keyword evidence="1" id="KW-0378">Hydrolase</keyword>
<dbReference type="GO" id="GO:0005737">
    <property type="term" value="C:cytoplasm"/>
    <property type="evidence" value="ECO:0007669"/>
    <property type="project" value="InterPro"/>
</dbReference>
<dbReference type="Pfam" id="PF01339">
    <property type="entry name" value="CheB_methylest"/>
    <property type="match status" value="1"/>
</dbReference>
<evidence type="ECO:0000256" key="4">
    <source>
        <dbReference type="PROSITE-ProRule" id="PRU00050"/>
    </source>
</evidence>
<dbReference type="PANTHER" id="PTHR42872:SF6">
    <property type="entry name" value="PROTEIN-GLUTAMATE METHYLESTERASE_PROTEIN-GLUTAMINE GLUTAMINASE"/>
    <property type="match status" value="1"/>
</dbReference>
<evidence type="ECO:0000313" key="6">
    <source>
        <dbReference type="EMBL" id="SBW84263.1"/>
    </source>
</evidence>
<dbReference type="PANTHER" id="PTHR42872">
    <property type="entry name" value="PROTEIN-GLUTAMATE METHYLESTERASE/PROTEIN-GLUTAMINE GLUTAMINASE"/>
    <property type="match status" value="1"/>
</dbReference>
<evidence type="ECO:0000313" key="7">
    <source>
        <dbReference type="Proteomes" id="UP000245431"/>
    </source>
</evidence>
<sequence>MRIGVVSTNEVQKALFTELLAPLVGDLIMYDISHAKDGDLEISNAHILLVDMADSNVVECEEVMEALGREEPICLLHDKDLYAMAPRDRISWRNRTIDEIKKALPDLANELDEKKDEADNKNVPDLWIIGASSGGPQALRQFFGDLPRMPISIFVAQHMSEAGYGQMLARLKDVAPGWGVQSAESGMKIKPNSVYLVPRDNTIVINAGVIQLQPYSAQSVSFNPCIDAVIRSVFDCHPHLGVIILSGMGMDGSGGIRTIKGKAKMIMAQDHESSGAKSMPDSARNTGAVQYSANPEGLARKLAQIYGQKTF</sequence>
<dbReference type="GO" id="GO:0008984">
    <property type="term" value="F:protein-glutamate methylesterase activity"/>
    <property type="evidence" value="ECO:0007669"/>
    <property type="project" value="UniProtKB-EC"/>
</dbReference>
<comment type="caution">
    <text evidence="4">Lacks conserved residue(s) required for the propagation of feature annotation.</text>
</comment>
<reference evidence="7" key="1">
    <citation type="submission" date="2016-07" db="EMBL/GenBank/DDBJ databases">
        <authorList>
            <person name="Florea S."/>
            <person name="Webb J.S."/>
            <person name="Jaromczyk J."/>
            <person name="Schardl C.L."/>
        </authorList>
    </citation>
    <scope>NUCLEOTIDE SEQUENCE [LARGE SCALE GENOMIC DNA]</scope>
    <source>
        <strain evidence="7">1YdBTEX2</strain>
    </source>
</reference>
<dbReference type="GO" id="GO:0000156">
    <property type="term" value="F:phosphorelay response regulator activity"/>
    <property type="evidence" value="ECO:0007669"/>
    <property type="project" value="InterPro"/>
</dbReference>
<proteinExistence type="predicted"/>
<dbReference type="InterPro" id="IPR000673">
    <property type="entry name" value="Sig_transdc_resp-reg_Me-estase"/>
</dbReference>
<evidence type="ECO:0000259" key="5">
    <source>
        <dbReference type="PROSITE" id="PS50122"/>
    </source>
</evidence>
<dbReference type="Proteomes" id="UP000245431">
    <property type="component" value="Chromosome PVE_r2"/>
</dbReference>
<comment type="catalytic activity">
    <reaction evidence="3">
        <text>[protein]-L-glutamate 5-O-methyl ester + H2O = L-glutamyl-[protein] + methanol + H(+)</text>
        <dbReference type="Rhea" id="RHEA:23236"/>
        <dbReference type="Rhea" id="RHEA-COMP:10208"/>
        <dbReference type="Rhea" id="RHEA-COMP:10311"/>
        <dbReference type="ChEBI" id="CHEBI:15377"/>
        <dbReference type="ChEBI" id="CHEBI:15378"/>
        <dbReference type="ChEBI" id="CHEBI:17790"/>
        <dbReference type="ChEBI" id="CHEBI:29973"/>
        <dbReference type="ChEBI" id="CHEBI:82795"/>
        <dbReference type="EC" id="3.1.1.61"/>
    </reaction>
</comment>
<dbReference type="EC" id="3.1.1.61" evidence="2"/>
<dbReference type="SUPFAM" id="SSF52738">
    <property type="entry name" value="Methylesterase CheB, C-terminal domain"/>
    <property type="match status" value="1"/>
</dbReference>